<keyword evidence="8" id="KW-1185">Reference proteome</keyword>
<accession>A0A0F4ZCT1</accession>
<evidence type="ECO:0000259" key="6">
    <source>
        <dbReference type="PROSITE" id="PS51471"/>
    </source>
</evidence>
<dbReference type="PANTHER" id="PTHR10869">
    <property type="entry name" value="PROLYL 4-HYDROXYLASE ALPHA SUBUNIT"/>
    <property type="match status" value="1"/>
</dbReference>
<dbReference type="GO" id="GO:0005506">
    <property type="term" value="F:iron ion binding"/>
    <property type="evidence" value="ECO:0007669"/>
    <property type="project" value="InterPro"/>
</dbReference>
<evidence type="ECO:0000256" key="1">
    <source>
        <dbReference type="ARBA" id="ARBA00001961"/>
    </source>
</evidence>
<keyword evidence="2" id="KW-0479">Metal-binding</keyword>
<dbReference type="GO" id="GO:0031418">
    <property type="term" value="F:L-ascorbic acid binding"/>
    <property type="evidence" value="ECO:0007669"/>
    <property type="project" value="InterPro"/>
</dbReference>
<dbReference type="Pfam" id="PF13640">
    <property type="entry name" value="2OG-FeII_Oxy_3"/>
    <property type="match status" value="1"/>
</dbReference>
<keyword evidence="4" id="KW-0560">Oxidoreductase</keyword>
<feature type="non-terminal residue" evidence="7">
    <location>
        <position position="1"/>
    </location>
</feature>
<feature type="domain" description="Fe2OG dioxygenase" evidence="6">
    <location>
        <begin position="131"/>
        <end position="244"/>
    </location>
</feature>
<proteinExistence type="predicted"/>
<evidence type="ECO:0000256" key="5">
    <source>
        <dbReference type="ARBA" id="ARBA00023004"/>
    </source>
</evidence>
<organism evidence="7 8">
    <name type="scientific">Thielaviopsis punctulata</name>
    <dbReference type="NCBI Taxonomy" id="72032"/>
    <lineage>
        <taxon>Eukaryota</taxon>
        <taxon>Fungi</taxon>
        <taxon>Dikarya</taxon>
        <taxon>Ascomycota</taxon>
        <taxon>Pezizomycotina</taxon>
        <taxon>Sordariomycetes</taxon>
        <taxon>Hypocreomycetidae</taxon>
        <taxon>Microascales</taxon>
        <taxon>Ceratocystidaceae</taxon>
        <taxon>Thielaviopsis</taxon>
    </lineage>
</organism>
<evidence type="ECO:0000256" key="3">
    <source>
        <dbReference type="ARBA" id="ARBA00022964"/>
    </source>
</evidence>
<dbReference type="InterPro" id="IPR005123">
    <property type="entry name" value="Oxoglu/Fe-dep_dioxygenase_dom"/>
</dbReference>
<dbReference type="Gene3D" id="2.60.120.620">
    <property type="entry name" value="q2cbj1_9rhob like domain"/>
    <property type="match status" value="1"/>
</dbReference>
<sequence>YTAKMGKKSKPPAPTAAAAAATAAPPNWPVFKPSLPIVPLTPEPLREFPDKVVLLRHFFPRALCRDYVAFLKTLPLTTTPGRPKRGMAARVNDRFQVQDGEFARRLWEETGLREALAEGGVRDLWGGEPIGLNPNIRIYRYTPGQFFDAHYDDWNAVTLAKDGVAVPAKTTWTLLLYLTSTDDGCKGGETVFYPFDRRVAKEEVAVPPETGMLLLHKHGNDCMLHEGREVTAGEKWIIRSDICIAK</sequence>
<dbReference type="Proteomes" id="UP000033483">
    <property type="component" value="Unassembled WGS sequence"/>
</dbReference>
<name>A0A0F4ZCT1_9PEZI</name>
<dbReference type="OrthoDB" id="69177at2759"/>
<evidence type="ECO:0000256" key="4">
    <source>
        <dbReference type="ARBA" id="ARBA00023002"/>
    </source>
</evidence>
<dbReference type="PANTHER" id="PTHR10869:SF236">
    <property type="entry name" value="PROLYL 4-HYDROXYLASE ALPHA SUBUNIT DOMAIN-CONTAINING PROTEIN"/>
    <property type="match status" value="1"/>
</dbReference>
<dbReference type="SMART" id="SM00702">
    <property type="entry name" value="P4Hc"/>
    <property type="match status" value="1"/>
</dbReference>
<dbReference type="PROSITE" id="PS51471">
    <property type="entry name" value="FE2OG_OXY"/>
    <property type="match status" value="1"/>
</dbReference>
<evidence type="ECO:0000313" key="8">
    <source>
        <dbReference type="Proteomes" id="UP000033483"/>
    </source>
</evidence>
<comment type="cofactor">
    <cofactor evidence="1">
        <name>L-ascorbate</name>
        <dbReference type="ChEBI" id="CHEBI:38290"/>
    </cofactor>
</comment>
<dbReference type="InterPro" id="IPR045054">
    <property type="entry name" value="P4HA-like"/>
</dbReference>
<gene>
    <name evidence="7" type="ORF">TD95_001212</name>
</gene>
<dbReference type="InterPro" id="IPR044862">
    <property type="entry name" value="Pro_4_hyd_alph_FE2OG_OXY"/>
</dbReference>
<evidence type="ECO:0000313" key="7">
    <source>
        <dbReference type="EMBL" id="KKA27941.1"/>
    </source>
</evidence>
<evidence type="ECO:0000256" key="2">
    <source>
        <dbReference type="ARBA" id="ARBA00022723"/>
    </source>
</evidence>
<dbReference type="GO" id="GO:0005783">
    <property type="term" value="C:endoplasmic reticulum"/>
    <property type="evidence" value="ECO:0007669"/>
    <property type="project" value="TreeGrafter"/>
</dbReference>
<dbReference type="EMBL" id="LAEV01001486">
    <property type="protein sequence ID" value="KKA27941.1"/>
    <property type="molecule type" value="Genomic_DNA"/>
</dbReference>
<reference evidence="7 8" key="1">
    <citation type="submission" date="2015-03" db="EMBL/GenBank/DDBJ databases">
        <authorList>
            <person name="Radwan O."/>
            <person name="Al-Naeli F.A."/>
            <person name="Rendon G.A."/>
            <person name="Fields C."/>
        </authorList>
    </citation>
    <scope>NUCLEOTIDE SEQUENCE [LARGE SCALE GENOMIC DNA]</scope>
    <source>
        <strain evidence="7">CR-DP1</strain>
    </source>
</reference>
<keyword evidence="3" id="KW-0223">Dioxygenase</keyword>
<comment type="caution">
    <text evidence="7">The sequence shown here is derived from an EMBL/GenBank/DDBJ whole genome shotgun (WGS) entry which is preliminary data.</text>
</comment>
<protein>
    <recommendedName>
        <fullName evidence="6">Fe2OG dioxygenase domain-containing protein</fullName>
    </recommendedName>
</protein>
<dbReference type="InterPro" id="IPR006620">
    <property type="entry name" value="Pro_4_hyd_alph"/>
</dbReference>
<dbReference type="FunFam" id="2.60.120.620:FF:000021">
    <property type="entry name" value="WGS project CABT00000000 data, contig 2.8"/>
    <property type="match status" value="1"/>
</dbReference>
<keyword evidence="5" id="KW-0408">Iron</keyword>
<dbReference type="GO" id="GO:0004656">
    <property type="term" value="F:procollagen-proline 4-dioxygenase activity"/>
    <property type="evidence" value="ECO:0007669"/>
    <property type="project" value="TreeGrafter"/>
</dbReference>
<dbReference type="AlphaFoldDB" id="A0A0F4ZCT1"/>